<dbReference type="InterPro" id="IPR052523">
    <property type="entry name" value="Trichothecene_AcTrans"/>
</dbReference>
<organism evidence="2 3">
    <name type="scientific">Neoarthrinium moseri</name>
    <dbReference type="NCBI Taxonomy" id="1658444"/>
    <lineage>
        <taxon>Eukaryota</taxon>
        <taxon>Fungi</taxon>
        <taxon>Dikarya</taxon>
        <taxon>Ascomycota</taxon>
        <taxon>Pezizomycotina</taxon>
        <taxon>Sordariomycetes</taxon>
        <taxon>Xylariomycetidae</taxon>
        <taxon>Amphisphaeriales</taxon>
        <taxon>Apiosporaceae</taxon>
        <taxon>Neoarthrinium</taxon>
    </lineage>
</organism>
<sequence>MPTYTIAPCSVADGAALSRNNISAFWRDPNWVLSWRHKTLEQHVAEVAKRYPRNLLRDRAAQRHQKAVDPATGRLAGYARWVLPPSHAGFATWPEAVVPAVTEAEEAEIERVAATAVWDPNPESDVLVEPISKIKKEILGRKPYLRLDYLAVHPENQGKGIATALVESGMEQADMLGLDIFVLAFQAGRGVYKRLGFRIEQELVQDDSMYGGTGEYAVYFMIYEHKSSGP</sequence>
<keyword evidence="3" id="KW-1185">Reference proteome</keyword>
<dbReference type="InterPro" id="IPR000182">
    <property type="entry name" value="GNAT_dom"/>
</dbReference>
<dbReference type="PANTHER" id="PTHR42791:SF2">
    <property type="entry name" value="N-ACETYLTRANSFERASE DOMAIN-CONTAINING PROTEIN"/>
    <property type="match status" value="1"/>
</dbReference>
<evidence type="ECO:0000259" key="1">
    <source>
        <dbReference type="PROSITE" id="PS51186"/>
    </source>
</evidence>
<evidence type="ECO:0000313" key="2">
    <source>
        <dbReference type="EMBL" id="KAI1865735.1"/>
    </source>
</evidence>
<dbReference type="CDD" id="cd04301">
    <property type="entry name" value="NAT_SF"/>
    <property type="match status" value="1"/>
</dbReference>
<dbReference type="PROSITE" id="PS51186">
    <property type="entry name" value="GNAT"/>
    <property type="match status" value="1"/>
</dbReference>
<name>A0A9Q0AP79_9PEZI</name>
<accession>A0A9Q0AP79</accession>
<dbReference type="AlphaFoldDB" id="A0A9Q0AP79"/>
<reference evidence="2" key="1">
    <citation type="submission" date="2021-03" db="EMBL/GenBank/DDBJ databases">
        <title>Revisited historic fungal species revealed as producer of novel bioactive compounds through whole genome sequencing and comparative genomics.</title>
        <authorList>
            <person name="Vignolle G.A."/>
            <person name="Hochenegger N."/>
            <person name="Mach R.L."/>
            <person name="Mach-Aigner A.R."/>
            <person name="Javad Rahimi M."/>
            <person name="Salim K.A."/>
            <person name="Chan C.M."/>
            <person name="Lim L.B.L."/>
            <person name="Cai F."/>
            <person name="Druzhinina I.S."/>
            <person name="U'Ren J.M."/>
            <person name="Derntl C."/>
        </authorList>
    </citation>
    <scope>NUCLEOTIDE SEQUENCE</scope>
    <source>
        <strain evidence="2">TUCIM 5799</strain>
    </source>
</reference>
<comment type="caution">
    <text evidence="2">The sequence shown here is derived from an EMBL/GenBank/DDBJ whole genome shotgun (WGS) entry which is preliminary data.</text>
</comment>
<protein>
    <recommendedName>
        <fullName evidence="1">N-acetyltransferase domain-containing protein</fullName>
    </recommendedName>
</protein>
<dbReference type="SUPFAM" id="SSF55729">
    <property type="entry name" value="Acyl-CoA N-acyltransferases (Nat)"/>
    <property type="match status" value="1"/>
</dbReference>
<dbReference type="Gene3D" id="3.40.630.30">
    <property type="match status" value="1"/>
</dbReference>
<dbReference type="PANTHER" id="PTHR42791">
    <property type="entry name" value="GNAT FAMILY ACETYLTRANSFERASE"/>
    <property type="match status" value="1"/>
</dbReference>
<dbReference type="GO" id="GO:0016747">
    <property type="term" value="F:acyltransferase activity, transferring groups other than amino-acyl groups"/>
    <property type="evidence" value="ECO:0007669"/>
    <property type="project" value="InterPro"/>
</dbReference>
<dbReference type="InterPro" id="IPR016181">
    <property type="entry name" value="Acyl_CoA_acyltransferase"/>
</dbReference>
<proteinExistence type="predicted"/>
<evidence type="ECO:0000313" key="3">
    <source>
        <dbReference type="Proteomes" id="UP000829685"/>
    </source>
</evidence>
<feature type="domain" description="N-acetyltransferase" evidence="1">
    <location>
        <begin position="88"/>
        <end position="226"/>
    </location>
</feature>
<dbReference type="EMBL" id="JAFIMR010000021">
    <property type="protein sequence ID" value="KAI1865735.1"/>
    <property type="molecule type" value="Genomic_DNA"/>
</dbReference>
<dbReference type="Pfam" id="PF13508">
    <property type="entry name" value="Acetyltransf_7"/>
    <property type="match status" value="1"/>
</dbReference>
<gene>
    <name evidence="2" type="ORF">JX265_008058</name>
</gene>
<dbReference type="Proteomes" id="UP000829685">
    <property type="component" value="Unassembled WGS sequence"/>
</dbReference>